<dbReference type="Proteomes" id="UP001279642">
    <property type="component" value="Unassembled WGS sequence"/>
</dbReference>
<evidence type="ECO:0000313" key="2">
    <source>
        <dbReference type="EMBL" id="MDY0885236.1"/>
    </source>
</evidence>
<evidence type="ECO:0000256" key="1">
    <source>
        <dbReference type="SAM" id="MobiDB-lite"/>
    </source>
</evidence>
<comment type="caution">
    <text evidence="2">The sequence shown here is derived from an EMBL/GenBank/DDBJ whole genome shotgun (WGS) entry which is preliminary data.</text>
</comment>
<dbReference type="RefSeq" id="WP_320510310.1">
    <property type="nucleotide sequence ID" value="NZ_JAXCLW010000008.1"/>
</dbReference>
<gene>
    <name evidence="2" type="ORF">SMD27_20510</name>
</gene>
<sequence>MTGADEMAVMEGPKSENGKNHHHNLTKAEYETLAAGQKAARPHVHHASRGTATAGTAAGAIAHALRVITMRGIQDAQTGAEITMILYLRSAVAAVCSLTRRESRAAVKIGGEIANFMLLL</sequence>
<reference evidence="2 3" key="1">
    <citation type="journal article" date="2016" name="Antonie Van Leeuwenhoek">
        <title>Dongia soli sp. nov., isolated from soil from Dokdo, Korea.</title>
        <authorList>
            <person name="Kim D.U."/>
            <person name="Lee H."/>
            <person name="Kim H."/>
            <person name="Kim S.G."/>
            <person name="Ka J.O."/>
        </authorList>
    </citation>
    <scope>NUCLEOTIDE SEQUENCE [LARGE SCALE GENOMIC DNA]</scope>
    <source>
        <strain evidence="2 3">D78</strain>
    </source>
</reference>
<evidence type="ECO:0000313" key="3">
    <source>
        <dbReference type="Proteomes" id="UP001279642"/>
    </source>
</evidence>
<proteinExistence type="predicted"/>
<keyword evidence="3" id="KW-1185">Reference proteome</keyword>
<name>A0ABU5EG93_9PROT</name>
<protein>
    <submittedName>
        <fullName evidence="2">Uncharacterized protein</fullName>
    </submittedName>
</protein>
<accession>A0ABU5EG93</accession>
<dbReference type="EMBL" id="JAXCLW010000008">
    <property type="protein sequence ID" value="MDY0885236.1"/>
    <property type="molecule type" value="Genomic_DNA"/>
</dbReference>
<feature type="region of interest" description="Disordered" evidence="1">
    <location>
        <begin position="1"/>
        <end position="22"/>
    </location>
</feature>
<organism evidence="2 3">
    <name type="scientific">Dongia soli</name>
    <dbReference type="NCBI Taxonomy" id="600628"/>
    <lineage>
        <taxon>Bacteria</taxon>
        <taxon>Pseudomonadati</taxon>
        <taxon>Pseudomonadota</taxon>
        <taxon>Alphaproteobacteria</taxon>
        <taxon>Rhodospirillales</taxon>
        <taxon>Dongiaceae</taxon>
        <taxon>Dongia</taxon>
    </lineage>
</organism>